<dbReference type="PANTHER" id="PTHR33420:SF12">
    <property type="entry name" value="FIMBRIN-LIKE PROTEIN FIMI-RELATED"/>
    <property type="match status" value="1"/>
</dbReference>
<evidence type="ECO:0000313" key="7">
    <source>
        <dbReference type="Proteomes" id="UP001620461"/>
    </source>
</evidence>
<dbReference type="InterPro" id="IPR000259">
    <property type="entry name" value="Adhesion_dom_fimbrial"/>
</dbReference>
<protein>
    <submittedName>
        <fullName evidence="6">Type 1 fimbrial protein</fullName>
    </submittedName>
</protein>
<evidence type="ECO:0000256" key="2">
    <source>
        <dbReference type="ARBA" id="ARBA00006671"/>
    </source>
</evidence>
<dbReference type="PANTHER" id="PTHR33420">
    <property type="entry name" value="FIMBRIAL SUBUNIT ELFA-RELATED"/>
    <property type="match status" value="1"/>
</dbReference>
<keyword evidence="7" id="KW-1185">Reference proteome</keyword>
<evidence type="ECO:0000256" key="3">
    <source>
        <dbReference type="ARBA" id="ARBA00022729"/>
    </source>
</evidence>
<dbReference type="Proteomes" id="UP001620461">
    <property type="component" value="Unassembled WGS sequence"/>
</dbReference>
<evidence type="ECO:0000313" key="6">
    <source>
        <dbReference type="EMBL" id="MFK2901453.1"/>
    </source>
</evidence>
<keyword evidence="3" id="KW-0732">Signal</keyword>
<accession>A0ABW8JK33</accession>
<sequence>MSPSGDKLASFVLNGNIDVAPSTPTCSAASPAAVNIGTVPASQFGGVGQPSTTSQNFNITLTCTGGQAGLTTNVFATLTDQANPANVSDTLPLTPGGATGVGIQVLHNGTVLKFGPDSSAAGNTNQWNAGTTGNGQFVIPLTARYVQTAPTITSGAANSVATFTMSYQ</sequence>
<dbReference type="EMBL" id="JADIKJ010000015">
    <property type="protein sequence ID" value="MFK2901453.1"/>
    <property type="molecule type" value="Genomic_DNA"/>
</dbReference>
<evidence type="ECO:0000256" key="1">
    <source>
        <dbReference type="ARBA" id="ARBA00004561"/>
    </source>
</evidence>
<proteinExistence type="inferred from homology"/>
<reference evidence="6 7" key="1">
    <citation type="submission" date="2020-10" db="EMBL/GenBank/DDBJ databases">
        <title>Phylogeny of dyella-like bacteria.</title>
        <authorList>
            <person name="Fu J."/>
        </authorList>
    </citation>
    <scope>NUCLEOTIDE SEQUENCE [LARGE SCALE GENOMIC DNA]</scope>
    <source>
        <strain evidence="6 7">JP1</strain>
    </source>
</reference>
<dbReference type="InterPro" id="IPR036937">
    <property type="entry name" value="Adhesion_dom_fimbrial_sf"/>
</dbReference>
<feature type="domain" description="Fimbrial-type adhesion" evidence="5">
    <location>
        <begin position="16"/>
        <end position="168"/>
    </location>
</feature>
<dbReference type="Pfam" id="PF00419">
    <property type="entry name" value="Fimbrial"/>
    <property type="match status" value="1"/>
</dbReference>
<comment type="caution">
    <text evidence="6">The sequence shown here is derived from an EMBL/GenBank/DDBJ whole genome shotgun (WGS) entry which is preliminary data.</text>
</comment>
<dbReference type="Gene3D" id="2.60.40.1090">
    <property type="entry name" value="Fimbrial-type adhesion domain"/>
    <property type="match status" value="1"/>
</dbReference>
<evidence type="ECO:0000259" key="5">
    <source>
        <dbReference type="Pfam" id="PF00419"/>
    </source>
</evidence>
<keyword evidence="4" id="KW-0281">Fimbrium</keyword>
<comment type="subcellular location">
    <subcellularLocation>
        <location evidence="1">Fimbrium</location>
    </subcellularLocation>
</comment>
<dbReference type="SUPFAM" id="SSF49401">
    <property type="entry name" value="Bacterial adhesins"/>
    <property type="match status" value="1"/>
</dbReference>
<dbReference type="InterPro" id="IPR008966">
    <property type="entry name" value="Adhesion_dom_sf"/>
</dbReference>
<comment type="similarity">
    <text evidence="2">Belongs to the fimbrial protein family.</text>
</comment>
<evidence type="ECO:0000256" key="4">
    <source>
        <dbReference type="ARBA" id="ARBA00023263"/>
    </source>
</evidence>
<dbReference type="InterPro" id="IPR050263">
    <property type="entry name" value="Bact_Fimbrial_Adh_Pro"/>
</dbReference>
<name>A0ABW8JK33_9GAMM</name>
<dbReference type="RefSeq" id="WP_404548235.1">
    <property type="nucleotide sequence ID" value="NZ_JADIKJ010000015.1"/>
</dbReference>
<gene>
    <name evidence="6" type="ORF">ISP15_14010</name>
</gene>
<organism evidence="6 7">
    <name type="scientific">Dyella jejuensis</name>
    <dbReference type="NCBI Taxonomy" id="1432009"/>
    <lineage>
        <taxon>Bacteria</taxon>
        <taxon>Pseudomonadati</taxon>
        <taxon>Pseudomonadota</taxon>
        <taxon>Gammaproteobacteria</taxon>
        <taxon>Lysobacterales</taxon>
        <taxon>Rhodanobacteraceae</taxon>
        <taxon>Dyella</taxon>
    </lineage>
</organism>